<dbReference type="KEGG" id="lgi:LOTGIDRAFT_158861"/>
<dbReference type="Proteomes" id="UP000030746">
    <property type="component" value="Unassembled WGS sequence"/>
</dbReference>
<proteinExistence type="predicted"/>
<dbReference type="InterPro" id="IPR008979">
    <property type="entry name" value="Galactose-bd-like_sf"/>
</dbReference>
<dbReference type="EMBL" id="KB201205">
    <property type="protein sequence ID" value="ESO98904.1"/>
    <property type="molecule type" value="Genomic_DNA"/>
</dbReference>
<name>V4CAR2_LOTGI</name>
<dbReference type="AlphaFoldDB" id="V4CAR2"/>
<dbReference type="SUPFAM" id="SSF49785">
    <property type="entry name" value="Galactose-binding domain-like"/>
    <property type="match status" value="1"/>
</dbReference>
<dbReference type="Gene3D" id="2.60.120.260">
    <property type="entry name" value="Galactose-binding domain-like"/>
    <property type="match status" value="1"/>
</dbReference>
<gene>
    <name evidence="1" type="ORF">LOTGIDRAFT_158861</name>
</gene>
<dbReference type="HOGENOM" id="CLU_1210976_0_0_1"/>
<dbReference type="OrthoDB" id="6092025at2759"/>
<dbReference type="CTD" id="20237899"/>
<sequence length="229" mass="26478">MGNALTPRRKGNSLLEGKENLRGSRNSKVDVGVNTFFLEDTFIKNIALNKPSNISSTYYGIPCSCCAVDGILTSQINTKNSKLEWWCVDLEQVFNLYYIEIYNAYSQYPSVMERFNGFQLRFSNTGQCDYETFHEARLCYKDNIQYAQKTYKITSCNYQSVFSSRFIFLFKLNGNEHQYPVTSLAIPGFEIYFSRSFVTFVNLITGRVLSLVNCYHCMTLAFLYFQCES</sequence>
<reference evidence="1 2" key="1">
    <citation type="journal article" date="2013" name="Nature">
        <title>Insights into bilaterian evolution from three spiralian genomes.</title>
        <authorList>
            <person name="Simakov O."/>
            <person name="Marletaz F."/>
            <person name="Cho S.J."/>
            <person name="Edsinger-Gonzales E."/>
            <person name="Havlak P."/>
            <person name="Hellsten U."/>
            <person name="Kuo D.H."/>
            <person name="Larsson T."/>
            <person name="Lv J."/>
            <person name="Arendt D."/>
            <person name="Savage R."/>
            <person name="Osoegawa K."/>
            <person name="de Jong P."/>
            <person name="Grimwood J."/>
            <person name="Chapman J.A."/>
            <person name="Shapiro H."/>
            <person name="Aerts A."/>
            <person name="Otillar R.P."/>
            <person name="Terry A.Y."/>
            <person name="Boore J.L."/>
            <person name="Grigoriev I.V."/>
            <person name="Lindberg D.R."/>
            <person name="Seaver E.C."/>
            <person name="Weisblat D.A."/>
            <person name="Putnam N.H."/>
            <person name="Rokhsar D.S."/>
        </authorList>
    </citation>
    <scope>NUCLEOTIDE SEQUENCE [LARGE SCALE GENOMIC DNA]</scope>
</reference>
<dbReference type="RefSeq" id="XP_009050529.1">
    <property type="nucleotide sequence ID" value="XM_009052281.1"/>
</dbReference>
<organism evidence="1 2">
    <name type="scientific">Lottia gigantea</name>
    <name type="common">Giant owl limpet</name>
    <dbReference type="NCBI Taxonomy" id="225164"/>
    <lineage>
        <taxon>Eukaryota</taxon>
        <taxon>Metazoa</taxon>
        <taxon>Spiralia</taxon>
        <taxon>Lophotrochozoa</taxon>
        <taxon>Mollusca</taxon>
        <taxon>Gastropoda</taxon>
        <taxon>Patellogastropoda</taxon>
        <taxon>Lottioidea</taxon>
        <taxon>Lottiidae</taxon>
        <taxon>Lottia</taxon>
    </lineage>
</organism>
<keyword evidence="2" id="KW-1185">Reference proteome</keyword>
<dbReference type="Pfam" id="PF22633">
    <property type="entry name" value="F5_F8_type_C_2"/>
    <property type="match status" value="1"/>
</dbReference>
<evidence type="ECO:0000313" key="2">
    <source>
        <dbReference type="Proteomes" id="UP000030746"/>
    </source>
</evidence>
<evidence type="ECO:0000313" key="1">
    <source>
        <dbReference type="EMBL" id="ESO98904.1"/>
    </source>
</evidence>
<dbReference type="GeneID" id="20237899"/>
<evidence type="ECO:0008006" key="3">
    <source>
        <dbReference type="Google" id="ProtNLM"/>
    </source>
</evidence>
<accession>V4CAR2</accession>
<protein>
    <recommendedName>
        <fullName evidence="3">Fucolectin tachylectin-4 pentraxin-1 domain-containing protein</fullName>
    </recommendedName>
</protein>